<feature type="signal peptide" evidence="8">
    <location>
        <begin position="1"/>
        <end position="23"/>
    </location>
</feature>
<dbReference type="GO" id="GO:0046930">
    <property type="term" value="C:pore complex"/>
    <property type="evidence" value="ECO:0007669"/>
    <property type="project" value="UniProtKB-KW"/>
</dbReference>
<dbReference type="GO" id="GO:0009279">
    <property type="term" value="C:cell outer membrane"/>
    <property type="evidence" value="ECO:0007669"/>
    <property type="project" value="UniProtKB-SubCell"/>
</dbReference>
<name>A0A1T0CP15_9GAMM</name>
<evidence type="ECO:0000256" key="8">
    <source>
        <dbReference type="SAM" id="SignalP"/>
    </source>
</evidence>
<dbReference type="GO" id="GO:0006811">
    <property type="term" value="P:monoatomic ion transport"/>
    <property type="evidence" value="ECO:0007669"/>
    <property type="project" value="UniProtKB-KW"/>
</dbReference>
<keyword evidence="2" id="KW-0472">Membrane</keyword>
<evidence type="ECO:0000256" key="2">
    <source>
        <dbReference type="ARBA" id="ARBA00022452"/>
    </source>
</evidence>
<keyword evidence="10" id="KW-1185">Reference proteome</keyword>
<organism evidence="9 10">
    <name type="scientific">Moraxella porci DSM 25326</name>
    <dbReference type="NCBI Taxonomy" id="573983"/>
    <lineage>
        <taxon>Bacteria</taxon>
        <taxon>Pseudomonadati</taxon>
        <taxon>Pseudomonadota</taxon>
        <taxon>Gammaproteobacteria</taxon>
        <taxon>Moraxellales</taxon>
        <taxon>Moraxellaceae</taxon>
        <taxon>Moraxella</taxon>
    </lineage>
</organism>
<evidence type="ECO:0008006" key="11">
    <source>
        <dbReference type="Google" id="ProtNLM"/>
    </source>
</evidence>
<dbReference type="PANTHER" id="PTHR34501:SF9">
    <property type="entry name" value="MAJOR OUTER MEMBRANE PROTEIN P.IA"/>
    <property type="match status" value="1"/>
</dbReference>
<keyword evidence="4 8" id="KW-0732">Signal</keyword>
<evidence type="ECO:0000313" key="9">
    <source>
        <dbReference type="EMBL" id="OOS24075.1"/>
    </source>
</evidence>
<accession>A0A1T0CP15</accession>
<reference evidence="9 10" key="1">
    <citation type="submission" date="2017-02" db="EMBL/GenBank/DDBJ databases">
        <title>Draft genome sequence of Moraxella porci CCUG 54912T type strain.</title>
        <authorList>
            <person name="Salva-Serra F."/>
            <person name="Engstrom-Jakobsson H."/>
            <person name="Thorell K."/>
            <person name="Jaen-Luchoro D."/>
            <person name="Gonzales-Siles L."/>
            <person name="Karlsson R."/>
            <person name="Yazdan S."/>
            <person name="Boulund F."/>
            <person name="Johnning A."/>
            <person name="Engstrand L."/>
            <person name="Kristiansson E."/>
            <person name="Moore E."/>
        </authorList>
    </citation>
    <scope>NUCLEOTIDE SEQUENCE [LARGE SCALE GENOMIC DNA]</scope>
    <source>
        <strain evidence="9 10">CCUG 54912</strain>
    </source>
</reference>
<dbReference type="Gene3D" id="2.40.160.10">
    <property type="entry name" value="Porin"/>
    <property type="match status" value="1"/>
</dbReference>
<keyword evidence="1" id="KW-0813">Transport</keyword>
<protein>
    <recommendedName>
        <fullName evidence="11">Porin domain-containing protein</fullName>
    </recommendedName>
</protein>
<dbReference type="RefSeq" id="WP_078318389.1">
    <property type="nucleotide sequence ID" value="NZ_MUYV01000011.1"/>
</dbReference>
<evidence type="ECO:0000256" key="5">
    <source>
        <dbReference type="ARBA" id="ARBA00023065"/>
    </source>
</evidence>
<evidence type="ECO:0000313" key="10">
    <source>
        <dbReference type="Proteomes" id="UP000190683"/>
    </source>
</evidence>
<feature type="chain" id="PRO_5012661979" description="Porin domain-containing protein" evidence="8">
    <location>
        <begin position="24"/>
        <end position="406"/>
    </location>
</feature>
<keyword evidence="2" id="KW-1134">Transmembrane beta strand</keyword>
<dbReference type="AlphaFoldDB" id="A0A1T0CP15"/>
<sequence>MKLKALALFVAVASGVISTQSSAVYNLYKKDGLSLDVNGEVNVHFKNDREQFTYQYDQPGWTSITSDPRQLVTGTYEERTDRRTRLGQDDGASWMDIRGSQKLPQDWRVTGTIGFGYADSGSGMYLNSANLAFDKLNVGSISLGRQYLHTGYVTRTGTFTTLDTFSGASIRTDYTAIPNLHLSAYYSTPSSSDVRRNSNDEVEGWGASASYRYPIADNHSVRFAAGYSDSRANPQLVNNNNVPQRNGNQVPVDSKGYAGSVEYRHGNFLAAVDAGRGEDDLSGNVIDSAKTDFVGVKLGYQFTPRFSMTAGYGQQETKRKNQQGVTVVSGSVGATGIRQNVAAAYEPFLFPKTEETRAYIRGDYYLRDNVRLYGRIDSVELQHELDGKDFANLENTAYRAGVSFTF</sequence>
<keyword evidence="3" id="KW-0812">Transmembrane</keyword>
<dbReference type="EMBL" id="MUYV01000011">
    <property type="protein sequence ID" value="OOS24075.1"/>
    <property type="molecule type" value="Genomic_DNA"/>
</dbReference>
<dbReference type="Proteomes" id="UP000190683">
    <property type="component" value="Unassembled WGS sequence"/>
</dbReference>
<keyword evidence="5" id="KW-0406">Ion transport</keyword>
<proteinExistence type="predicted"/>
<gene>
    <name evidence="9" type="ORF">B0681_08980</name>
</gene>
<evidence type="ECO:0000256" key="7">
    <source>
        <dbReference type="ARBA" id="ARBA00023237"/>
    </source>
</evidence>
<dbReference type="STRING" id="573983.B0681_08980"/>
<dbReference type="GO" id="GO:0015288">
    <property type="term" value="F:porin activity"/>
    <property type="evidence" value="ECO:0007669"/>
    <property type="project" value="UniProtKB-KW"/>
</dbReference>
<keyword evidence="7" id="KW-0998">Cell outer membrane</keyword>
<dbReference type="InterPro" id="IPR023614">
    <property type="entry name" value="Porin_dom_sf"/>
</dbReference>
<evidence type="ECO:0000256" key="3">
    <source>
        <dbReference type="ARBA" id="ARBA00022692"/>
    </source>
</evidence>
<dbReference type="InterPro" id="IPR050298">
    <property type="entry name" value="Gram-neg_bact_OMP"/>
</dbReference>
<evidence type="ECO:0000256" key="6">
    <source>
        <dbReference type="ARBA" id="ARBA00023114"/>
    </source>
</evidence>
<keyword evidence="6" id="KW-0626">Porin</keyword>
<comment type="caution">
    <text evidence="9">The sequence shown here is derived from an EMBL/GenBank/DDBJ whole genome shotgun (WGS) entry which is preliminary data.</text>
</comment>
<dbReference type="PANTHER" id="PTHR34501">
    <property type="entry name" value="PROTEIN YDDL-RELATED"/>
    <property type="match status" value="1"/>
</dbReference>
<evidence type="ECO:0000256" key="4">
    <source>
        <dbReference type="ARBA" id="ARBA00022729"/>
    </source>
</evidence>
<evidence type="ECO:0000256" key="1">
    <source>
        <dbReference type="ARBA" id="ARBA00022448"/>
    </source>
</evidence>
<dbReference type="SUPFAM" id="SSF56935">
    <property type="entry name" value="Porins"/>
    <property type="match status" value="1"/>
</dbReference>